<proteinExistence type="predicted"/>
<name>A0A4X1UVT3_PIG</name>
<sequence length="85" mass="9280">MLNPLDTLYHFILSVSCERGTAEEMDAERLIWSRWVADLLVLKKQGTGSGVSLCSSPMWASYWPHGLGQAPGPLSSPVKRCGDCA</sequence>
<dbReference type="Proteomes" id="UP000314985">
    <property type="component" value="Chromosome 5"/>
</dbReference>
<evidence type="ECO:0000313" key="1">
    <source>
        <dbReference type="Ensembl" id="ENSSSCP00070032865.1"/>
    </source>
</evidence>
<reference evidence="1 2" key="1">
    <citation type="submission" date="2017-08" db="EMBL/GenBank/DDBJ databases">
        <title>USMARCv1.0.</title>
        <authorList>
            <person name="Hannum G.I."/>
            <person name="Koren S."/>
            <person name="Schroeder S.G."/>
            <person name="Chin S.C."/>
            <person name="Nonneman D.J."/>
            <person name="Becker S.A."/>
            <person name="Rosen B.D."/>
            <person name="Bickhart D.M."/>
            <person name="Putnam N.H."/>
            <person name="Green R.E."/>
            <person name="Tuggle C.K."/>
            <person name="Liu H."/>
            <person name="Rohrer G.A."/>
            <person name="Warr A."/>
            <person name="Hall R."/>
            <person name="Kim K."/>
            <person name="Hume D.A."/>
            <person name="Talbot R."/>
            <person name="Chow W."/>
            <person name="Howe K."/>
            <person name="Schwartz A.S."/>
            <person name="Watson M."/>
            <person name="Archibald A.L."/>
            <person name="Phillippy A.M."/>
            <person name="Smith T.P.L."/>
        </authorList>
    </citation>
    <scope>NUCLEOTIDE SEQUENCE [LARGE SCALE GENOMIC DNA]</scope>
</reference>
<reference evidence="1" key="2">
    <citation type="submission" date="2025-08" db="UniProtKB">
        <authorList>
            <consortium name="Ensembl"/>
        </authorList>
    </citation>
    <scope>IDENTIFICATION</scope>
</reference>
<protein>
    <submittedName>
        <fullName evidence="1">Uncharacterized protein</fullName>
    </submittedName>
</protein>
<dbReference type="Ensembl" id="ENSSSCT00070039250.1">
    <property type="protein sequence ID" value="ENSSSCP00070032865.1"/>
    <property type="gene ID" value="ENSSSCG00070019815.1"/>
</dbReference>
<organism evidence="1 2">
    <name type="scientific">Sus scrofa</name>
    <name type="common">Pig</name>
    <dbReference type="NCBI Taxonomy" id="9823"/>
    <lineage>
        <taxon>Eukaryota</taxon>
        <taxon>Metazoa</taxon>
        <taxon>Chordata</taxon>
        <taxon>Craniata</taxon>
        <taxon>Vertebrata</taxon>
        <taxon>Euteleostomi</taxon>
        <taxon>Mammalia</taxon>
        <taxon>Eutheria</taxon>
        <taxon>Laurasiatheria</taxon>
        <taxon>Artiodactyla</taxon>
        <taxon>Suina</taxon>
        <taxon>Suidae</taxon>
        <taxon>Sus</taxon>
    </lineage>
</organism>
<accession>A0A4X1UVT3</accession>
<dbReference type="AlphaFoldDB" id="A0A4X1UVT3"/>
<evidence type="ECO:0000313" key="2">
    <source>
        <dbReference type="Proteomes" id="UP000314985"/>
    </source>
</evidence>